<dbReference type="InterPro" id="IPR014743">
    <property type="entry name" value="Cl-channel_core"/>
</dbReference>
<dbReference type="Gene3D" id="1.10.3080.10">
    <property type="entry name" value="Clc chloride channel"/>
    <property type="match status" value="1"/>
</dbReference>
<feature type="transmembrane region" description="Helical" evidence="11">
    <location>
        <begin position="276"/>
        <end position="293"/>
    </location>
</feature>
<dbReference type="PANTHER" id="PTHR43427:SF6">
    <property type="entry name" value="CHLORIDE CHANNEL PROTEIN CLC-E"/>
    <property type="match status" value="1"/>
</dbReference>
<evidence type="ECO:0000256" key="10">
    <source>
        <dbReference type="PROSITE-ProRule" id="PRU00703"/>
    </source>
</evidence>
<evidence type="ECO:0000256" key="4">
    <source>
        <dbReference type="ARBA" id="ARBA00022989"/>
    </source>
</evidence>
<feature type="transmembrane region" description="Helical" evidence="11">
    <location>
        <begin position="119"/>
        <end position="145"/>
    </location>
</feature>
<comment type="caution">
    <text evidence="13">The sequence shown here is derived from an EMBL/GenBank/DDBJ whole genome shotgun (WGS) entry which is preliminary data.</text>
</comment>
<dbReference type="PROSITE" id="PS51371">
    <property type="entry name" value="CBS"/>
    <property type="match status" value="1"/>
</dbReference>
<keyword evidence="10" id="KW-0129">CBS domain</keyword>
<keyword evidence="6 11" id="KW-0472">Membrane</keyword>
<dbReference type="GO" id="GO:0005254">
    <property type="term" value="F:chloride channel activity"/>
    <property type="evidence" value="ECO:0007669"/>
    <property type="project" value="UniProtKB-KW"/>
</dbReference>
<feature type="transmembrane region" description="Helical" evidence="11">
    <location>
        <begin position="63"/>
        <end position="80"/>
    </location>
</feature>
<feature type="transmembrane region" description="Helical" evidence="11">
    <location>
        <begin position="242"/>
        <end position="264"/>
    </location>
</feature>
<dbReference type="SUPFAM" id="SSF81340">
    <property type="entry name" value="Clc chloride channel"/>
    <property type="match status" value="1"/>
</dbReference>
<evidence type="ECO:0000256" key="6">
    <source>
        <dbReference type="ARBA" id="ARBA00023136"/>
    </source>
</evidence>
<dbReference type="InterPro" id="IPR046342">
    <property type="entry name" value="CBS_dom_sf"/>
</dbReference>
<evidence type="ECO:0000256" key="1">
    <source>
        <dbReference type="ARBA" id="ARBA00004141"/>
    </source>
</evidence>
<feature type="transmembrane region" description="Helical" evidence="11">
    <location>
        <begin position="199"/>
        <end position="222"/>
    </location>
</feature>
<keyword evidence="2" id="KW-0813">Transport</keyword>
<dbReference type="CDD" id="cd02205">
    <property type="entry name" value="CBS_pair_SF"/>
    <property type="match status" value="1"/>
</dbReference>
<evidence type="ECO:0000256" key="2">
    <source>
        <dbReference type="ARBA" id="ARBA00022448"/>
    </source>
</evidence>
<reference evidence="13 14" key="1">
    <citation type="submission" date="2018-10" db="EMBL/GenBank/DDBJ databases">
        <title>Genomic Encyclopedia of Archaeal and Bacterial Type Strains, Phase II (KMG-II): from individual species to whole genera.</title>
        <authorList>
            <person name="Goeker M."/>
        </authorList>
    </citation>
    <scope>NUCLEOTIDE SEQUENCE [LARGE SCALE GENOMIC DNA]</scope>
    <source>
        <strain evidence="13 14">DSM 23424</strain>
    </source>
</reference>
<protein>
    <submittedName>
        <fullName evidence="13">CIC family chloride channel protein</fullName>
    </submittedName>
</protein>
<evidence type="ECO:0000313" key="14">
    <source>
        <dbReference type="Proteomes" id="UP000271339"/>
    </source>
</evidence>
<dbReference type="AlphaFoldDB" id="A0A3L9Z759"/>
<name>A0A3L9Z759_9FLAO</name>
<feature type="transmembrane region" description="Helical" evidence="11">
    <location>
        <begin position="328"/>
        <end position="345"/>
    </location>
</feature>
<keyword evidence="3 11" id="KW-0812">Transmembrane</keyword>
<feature type="domain" description="CBS" evidence="12">
    <location>
        <begin position="476"/>
        <end position="535"/>
    </location>
</feature>
<feature type="transmembrane region" description="Helical" evidence="11">
    <location>
        <begin position="421"/>
        <end position="438"/>
    </location>
</feature>
<feature type="transmembrane region" description="Helical" evidence="11">
    <location>
        <begin position="352"/>
        <end position="373"/>
    </location>
</feature>
<dbReference type="SUPFAM" id="SSF54631">
    <property type="entry name" value="CBS-domain pair"/>
    <property type="match status" value="1"/>
</dbReference>
<gene>
    <name evidence="13" type="ORF">BXY75_0678</name>
</gene>
<dbReference type="Proteomes" id="UP000271339">
    <property type="component" value="Unassembled WGS sequence"/>
</dbReference>
<dbReference type="EMBL" id="REFC01000011">
    <property type="protein sequence ID" value="RMA66258.1"/>
    <property type="molecule type" value="Genomic_DNA"/>
</dbReference>
<evidence type="ECO:0000256" key="7">
    <source>
        <dbReference type="ARBA" id="ARBA00023173"/>
    </source>
</evidence>
<dbReference type="RefSeq" id="WP_121906263.1">
    <property type="nucleotide sequence ID" value="NZ_REFC01000011.1"/>
</dbReference>
<proteinExistence type="predicted"/>
<keyword evidence="7" id="KW-0869">Chloride channel</keyword>
<feature type="transmembrane region" description="Helical" evidence="11">
    <location>
        <begin position="24"/>
        <end position="43"/>
    </location>
</feature>
<organism evidence="13 14">
    <name type="scientific">Ulvibacter antarcticus</name>
    <dbReference type="NCBI Taxonomy" id="442714"/>
    <lineage>
        <taxon>Bacteria</taxon>
        <taxon>Pseudomonadati</taxon>
        <taxon>Bacteroidota</taxon>
        <taxon>Flavobacteriia</taxon>
        <taxon>Flavobacteriales</taxon>
        <taxon>Flavobacteriaceae</taxon>
        <taxon>Ulvibacter</taxon>
    </lineage>
</organism>
<dbReference type="Pfam" id="PF00654">
    <property type="entry name" value="Voltage_CLC"/>
    <property type="match status" value="1"/>
</dbReference>
<dbReference type="GO" id="GO:0034707">
    <property type="term" value="C:chloride channel complex"/>
    <property type="evidence" value="ECO:0007669"/>
    <property type="project" value="UniProtKB-KW"/>
</dbReference>
<dbReference type="Gene3D" id="3.10.580.10">
    <property type="entry name" value="CBS-domain"/>
    <property type="match status" value="1"/>
</dbReference>
<dbReference type="CDD" id="cd00400">
    <property type="entry name" value="Voltage_gated_ClC"/>
    <property type="match status" value="1"/>
</dbReference>
<dbReference type="PRINTS" id="PR00762">
    <property type="entry name" value="CLCHANNEL"/>
</dbReference>
<keyword evidence="5" id="KW-0406">Ion transport</keyword>
<feature type="transmembrane region" description="Helical" evidence="11">
    <location>
        <begin position="393"/>
        <end position="414"/>
    </location>
</feature>
<evidence type="ECO:0000256" key="5">
    <source>
        <dbReference type="ARBA" id="ARBA00023065"/>
    </source>
</evidence>
<evidence type="ECO:0000256" key="8">
    <source>
        <dbReference type="ARBA" id="ARBA00023214"/>
    </source>
</evidence>
<keyword evidence="14" id="KW-1185">Reference proteome</keyword>
<dbReference type="InterPro" id="IPR000644">
    <property type="entry name" value="CBS_dom"/>
</dbReference>
<evidence type="ECO:0000256" key="3">
    <source>
        <dbReference type="ARBA" id="ARBA00022692"/>
    </source>
</evidence>
<dbReference type="InterPro" id="IPR001807">
    <property type="entry name" value="ClC"/>
</dbReference>
<feature type="transmembrane region" description="Helical" evidence="11">
    <location>
        <begin position="165"/>
        <end position="192"/>
    </location>
</feature>
<keyword evidence="8" id="KW-0868">Chloride</keyword>
<dbReference type="PANTHER" id="PTHR43427">
    <property type="entry name" value="CHLORIDE CHANNEL PROTEIN CLC-E"/>
    <property type="match status" value="1"/>
</dbReference>
<keyword evidence="9" id="KW-0407">Ion channel</keyword>
<dbReference type="InterPro" id="IPR050368">
    <property type="entry name" value="ClC-type_chloride_channel"/>
</dbReference>
<dbReference type="Pfam" id="PF00571">
    <property type="entry name" value="CBS"/>
    <property type="match status" value="1"/>
</dbReference>
<evidence type="ECO:0000256" key="11">
    <source>
        <dbReference type="SAM" id="Phobius"/>
    </source>
</evidence>
<evidence type="ECO:0000256" key="9">
    <source>
        <dbReference type="ARBA" id="ARBA00023303"/>
    </source>
</evidence>
<evidence type="ECO:0000313" key="13">
    <source>
        <dbReference type="EMBL" id="RMA66258.1"/>
    </source>
</evidence>
<dbReference type="OrthoDB" id="9812438at2"/>
<sequence>MPQSKSFLTRMLTWRYKYISQDNFVLVMSFVVGLLAGIVTLTLKNITFSIQSILEHGIIISNYHLYFILPFIGLLFVYLIKKYFFTKILTPTVPPFIKRSIPSLLYSLLRQKGLLSPRLIYQTLITAPLTVGFGGSVGLLGPAITSGSALSSNLGRLLRVDKKTRLLLIACATAGAMASMFKSPIAAIVFAIEVFSLDLTFASLLPLLIASISSVLTSYFFLGDEQLFNLDVTDKFMLEDTLFYMILGVGTAFASIYFTKMYFAIYELFERFKTRLLKLIVGGLAIGIMLYFIPPLYGEGLSFINNLLEGRYMDALGTTPFDNYTDNIWVVIALLFGITIFKAIAMTTTFAAGGVGGVIIPTMVMGSALGNVVAKVINNIGLGFHVSEANFTLIGMAGLIAGVIHAPLTAIFLIAEITGGYELFVPLMITVAISFLITKNMLEHTIYTRELALRGDLLTYNRDKNTLLLMELDRIIERNFITITPDMKLGEILNHAVAKSNRNIYPVVDADNKFLGIILLNDLRKIMFDQKLYDKISATDLIENAPAMIFYKEDTMEEIMNKFETSGAWNLPVIYNGTYYGFVSKSKLLTAYRRKLKDYSEK</sequence>
<accession>A0A3L9Z759</accession>
<evidence type="ECO:0000259" key="12">
    <source>
        <dbReference type="PROSITE" id="PS51371"/>
    </source>
</evidence>
<comment type="subcellular location">
    <subcellularLocation>
        <location evidence="1">Membrane</location>
        <topology evidence="1">Multi-pass membrane protein</topology>
    </subcellularLocation>
</comment>
<keyword evidence="4 11" id="KW-1133">Transmembrane helix</keyword>